<reference evidence="7" key="2">
    <citation type="submission" date="2020-09" db="EMBL/GenBank/DDBJ databases">
        <authorList>
            <person name="Sun Q."/>
            <person name="Zhou Y."/>
        </authorList>
    </citation>
    <scope>NUCLEOTIDE SEQUENCE</scope>
    <source>
        <strain evidence="7">CGMCC 1.12360</strain>
    </source>
</reference>
<evidence type="ECO:0000313" key="7">
    <source>
        <dbReference type="EMBL" id="GFZ86459.1"/>
    </source>
</evidence>
<dbReference type="InterPro" id="IPR000587">
    <property type="entry name" value="Creatinase_N"/>
</dbReference>
<comment type="similarity">
    <text evidence="2">Belongs to the peptidase M24B family.</text>
</comment>
<evidence type="ECO:0000256" key="2">
    <source>
        <dbReference type="ARBA" id="ARBA00008766"/>
    </source>
</evidence>
<keyword evidence="4" id="KW-0464">Manganese</keyword>
<dbReference type="Pfam" id="PF01321">
    <property type="entry name" value="Creatinase_N"/>
    <property type="match status" value="1"/>
</dbReference>
<evidence type="ECO:0000256" key="1">
    <source>
        <dbReference type="ARBA" id="ARBA00001936"/>
    </source>
</evidence>
<dbReference type="GO" id="GO:0004177">
    <property type="term" value="F:aminopeptidase activity"/>
    <property type="evidence" value="ECO:0007669"/>
    <property type="project" value="UniProtKB-ARBA"/>
</dbReference>
<gene>
    <name evidence="7" type="primary">ykvY</name>
    <name evidence="7" type="ORF">GCM10010978_27980</name>
</gene>
<dbReference type="Gene3D" id="3.90.230.10">
    <property type="entry name" value="Creatinase/methionine aminopeptidase superfamily"/>
    <property type="match status" value="1"/>
</dbReference>
<evidence type="ECO:0000259" key="5">
    <source>
        <dbReference type="Pfam" id="PF00557"/>
    </source>
</evidence>
<dbReference type="PRINTS" id="PR00599">
    <property type="entry name" value="MAPEPTIDASE"/>
</dbReference>
<dbReference type="FunFam" id="3.90.230.10:FF:000014">
    <property type="entry name" value="Aminopeptidase P family protein"/>
    <property type="match status" value="1"/>
</dbReference>
<dbReference type="PANTHER" id="PTHR46112:SF10">
    <property type="entry name" value="DIPEPTIDASE YKVY-RELATED"/>
    <property type="match status" value="1"/>
</dbReference>
<proteinExistence type="inferred from homology"/>
<dbReference type="GO" id="GO:0008235">
    <property type="term" value="F:metalloexopeptidase activity"/>
    <property type="evidence" value="ECO:0007669"/>
    <property type="project" value="UniProtKB-ARBA"/>
</dbReference>
<evidence type="ECO:0000256" key="3">
    <source>
        <dbReference type="ARBA" id="ARBA00022801"/>
    </source>
</evidence>
<comment type="caution">
    <text evidence="7">The sequence shown here is derived from an EMBL/GenBank/DDBJ whole genome shotgun (WGS) entry which is preliminary data.</text>
</comment>
<dbReference type="SUPFAM" id="SSF55920">
    <property type="entry name" value="Creatinase/aminopeptidase"/>
    <property type="match status" value="1"/>
</dbReference>
<dbReference type="RefSeq" id="WP_188393043.1">
    <property type="nucleotide sequence ID" value="NZ_BMEV01000067.1"/>
</dbReference>
<evidence type="ECO:0000259" key="6">
    <source>
        <dbReference type="Pfam" id="PF01321"/>
    </source>
</evidence>
<name>A0A8J2TPD0_9BACI</name>
<dbReference type="EMBL" id="BMEV01000067">
    <property type="protein sequence ID" value="GFZ86459.1"/>
    <property type="molecule type" value="Genomic_DNA"/>
</dbReference>
<dbReference type="InterPro" id="IPR036005">
    <property type="entry name" value="Creatinase/aminopeptidase-like"/>
</dbReference>
<evidence type="ECO:0000256" key="4">
    <source>
        <dbReference type="ARBA" id="ARBA00023211"/>
    </source>
</evidence>
<dbReference type="InterPro" id="IPR001714">
    <property type="entry name" value="Pept_M24_MAP"/>
</dbReference>
<dbReference type="PANTHER" id="PTHR46112">
    <property type="entry name" value="AMINOPEPTIDASE"/>
    <property type="match status" value="1"/>
</dbReference>
<dbReference type="InterPro" id="IPR029149">
    <property type="entry name" value="Creatin/AminoP/Spt16_N"/>
</dbReference>
<feature type="domain" description="Creatinase N-terminal" evidence="6">
    <location>
        <begin position="3"/>
        <end position="137"/>
    </location>
</feature>
<dbReference type="InterPro" id="IPR000994">
    <property type="entry name" value="Pept_M24"/>
</dbReference>
<dbReference type="AlphaFoldDB" id="A0A8J2TPD0"/>
<organism evidence="7 8">
    <name type="scientific">Compostibacillus humi</name>
    <dbReference type="NCBI Taxonomy" id="1245525"/>
    <lineage>
        <taxon>Bacteria</taxon>
        <taxon>Bacillati</taxon>
        <taxon>Bacillota</taxon>
        <taxon>Bacilli</taxon>
        <taxon>Bacillales</taxon>
        <taxon>Bacillaceae</taxon>
        <taxon>Compostibacillus</taxon>
    </lineage>
</organism>
<dbReference type="SUPFAM" id="SSF53092">
    <property type="entry name" value="Creatinase/prolidase N-terminal domain"/>
    <property type="match status" value="1"/>
</dbReference>
<dbReference type="Pfam" id="PF00557">
    <property type="entry name" value="Peptidase_M24"/>
    <property type="match status" value="1"/>
</dbReference>
<protein>
    <submittedName>
        <fullName evidence="7">Putative dipeptidase YkvY</fullName>
    </submittedName>
</protein>
<dbReference type="Proteomes" id="UP000602050">
    <property type="component" value="Unassembled WGS sequence"/>
</dbReference>
<keyword evidence="8" id="KW-1185">Reference proteome</keyword>
<dbReference type="Gene3D" id="3.40.350.10">
    <property type="entry name" value="Creatinase/prolidase N-terminal domain"/>
    <property type="match status" value="1"/>
</dbReference>
<sequence>MARVDKILQGLKKQGWDSALVTSTGNFFYVTNYYTDPHERVIAAFIHQQTEPVIIVPAMEAEDAKACGWPYQIIGYEDHENPWHLLQQELDKRNIAPENLAIEWDHVTIERHEAIKEIFPKTKLHDGKELLAQIRVIKDDEEYSRLKQAAALADYGVEIGVKAIQEGVSEIDIVAEIEYQLKKQGVQGMSFSTMVLSGTKTASPHGTPSAKKITAGDLVLFDLGVIVDGYCSDITRTVAFQTISSEQKKVYETVLQAQETAIETSNIGVPAGDIDKAARDVIAKAGYGKYFNHRIGHGLGIETHEYPSMHQNNTLPLKPGMCYTIEPGIYQPGVGGVRIEDMIFVTKSGIEVLTKYPKELTVIS</sequence>
<keyword evidence="3" id="KW-0378">Hydrolase</keyword>
<dbReference type="InterPro" id="IPR050659">
    <property type="entry name" value="Peptidase_M24B"/>
</dbReference>
<dbReference type="CDD" id="cd01092">
    <property type="entry name" value="APP-like"/>
    <property type="match status" value="1"/>
</dbReference>
<accession>A0A8J2TPD0</accession>
<reference evidence="7" key="1">
    <citation type="journal article" date="2014" name="Int. J. Syst. Evol. Microbiol.">
        <title>Complete genome sequence of Corynebacterium casei LMG S-19264T (=DSM 44701T), isolated from a smear-ripened cheese.</title>
        <authorList>
            <consortium name="US DOE Joint Genome Institute (JGI-PGF)"/>
            <person name="Walter F."/>
            <person name="Albersmeier A."/>
            <person name="Kalinowski J."/>
            <person name="Ruckert C."/>
        </authorList>
    </citation>
    <scope>NUCLEOTIDE SEQUENCE</scope>
    <source>
        <strain evidence="7">CGMCC 1.12360</strain>
    </source>
</reference>
<evidence type="ECO:0000313" key="8">
    <source>
        <dbReference type="Proteomes" id="UP000602050"/>
    </source>
</evidence>
<feature type="domain" description="Peptidase M24" evidence="5">
    <location>
        <begin position="145"/>
        <end position="347"/>
    </location>
</feature>
<comment type="cofactor">
    <cofactor evidence="1">
        <name>Mn(2+)</name>
        <dbReference type="ChEBI" id="CHEBI:29035"/>
    </cofactor>
</comment>